<evidence type="ECO:0000256" key="3">
    <source>
        <dbReference type="ARBA" id="ARBA00022490"/>
    </source>
</evidence>
<evidence type="ECO:0000256" key="9">
    <source>
        <dbReference type="SAM" id="Coils"/>
    </source>
</evidence>
<organism evidence="12 13">
    <name type="scientific">Eptatretus burgeri</name>
    <name type="common">Inshore hagfish</name>
    <dbReference type="NCBI Taxonomy" id="7764"/>
    <lineage>
        <taxon>Eukaryota</taxon>
        <taxon>Metazoa</taxon>
        <taxon>Chordata</taxon>
        <taxon>Craniata</taxon>
        <taxon>Vertebrata</taxon>
        <taxon>Cyclostomata</taxon>
        <taxon>Myxini</taxon>
        <taxon>Myxiniformes</taxon>
        <taxon>Myxinidae</taxon>
        <taxon>Eptatretinae</taxon>
        <taxon>Eptatretus</taxon>
    </lineage>
</organism>
<keyword evidence="10" id="KW-1133">Transmembrane helix</keyword>
<dbReference type="GO" id="GO:0020037">
    <property type="term" value="F:heme binding"/>
    <property type="evidence" value="ECO:0007669"/>
    <property type="project" value="InterPro"/>
</dbReference>
<dbReference type="Gene3D" id="3.30.70.1230">
    <property type="entry name" value="Nucleotide cyclase"/>
    <property type="match status" value="1"/>
</dbReference>
<comment type="subcellular location">
    <subcellularLocation>
        <location evidence="1">Cytoplasm</location>
    </subcellularLocation>
</comment>
<dbReference type="OMA" id="RDEITMQ"/>
<dbReference type="CDD" id="cd07302">
    <property type="entry name" value="CHD"/>
    <property type="match status" value="1"/>
</dbReference>
<evidence type="ECO:0000313" key="13">
    <source>
        <dbReference type="Proteomes" id="UP000694388"/>
    </source>
</evidence>
<dbReference type="PROSITE" id="PS00452">
    <property type="entry name" value="GUANYLATE_CYCLASE_1"/>
    <property type="match status" value="1"/>
</dbReference>
<keyword evidence="10" id="KW-0472">Membrane</keyword>
<dbReference type="Ensembl" id="ENSEBUT00000025942.1">
    <property type="protein sequence ID" value="ENSEBUP00000025367.1"/>
    <property type="gene ID" value="ENSEBUG00000015634.1"/>
</dbReference>
<keyword evidence="6 8" id="KW-0456">Lyase</keyword>
<keyword evidence="9" id="KW-0175">Coiled coil</keyword>
<dbReference type="Pfam" id="PF07701">
    <property type="entry name" value="HNOBA"/>
    <property type="match status" value="1"/>
</dbReference>
<dbReference type="GeneTree" id="ENSGT00940000162114"/>
<dbReference type="SUPFAM" id="SSF55073">
    <property type="entry name" value="Nucleotide cyclase"/>
    <property type="match status" value="1"/>
</dbReference>
<name>A0A8C4R7I3_EPTBU</name>
<keyword evidence="3" id="KW-0963">Cytoplasm</keyword>
<dbReference type="SUPFAM" id="SSF111126">
    <property type="entry name" value="Ligand-binding domain in the NO signalling and Golgi transport"/>
    <property type="match status" value="1"/>
</dbReference>
<dbReference type="GO" id="GO:0005525">
    <property type="term" value="F:GTP binding"/>
    <property type="evidence" value="ECO:0007669"/>
    <property type="project" value="UniProtKB-KW"/>
</dbReference>
<dbReference type="GO" id="GO:0008074">
    <property type="term" value="C:guanylate cyclase complex, soluble"/>
    <property type="evidence" value="ECO:0007669"/>
    <property type="project" value="TreeGrafter"/>
</dbReference>
<keyword evidence="4" id="KW-0547">Nucleotide-binding</keyword>
<reference evidence="12" key="1">
    <citation type="submission" date="2025-08" db="UniProtKB">
        <authorList>
            <consortium name="Ensembl"/>
        </authorList>
    </citation>
    <scope>IDENTIFICATION</scope>
</reference>
<keyword evidence="5" id="KW-0342">GTP-binding</keyword>
<evidence type="ECO:0000256" key="8">
    <source>
        <dbReference type="RuleBase" id="RU000405"/>
    </source>
</evidence>
<dbReference type="InterPro" id="IPR038158">
    <property type="entry name" value="H-NOX_domain_sf"/>
</dbReference>
<accession>A0A8C4R7I3</accession>
<dbReference type="GO" id="GO:0070482">
    <property type="term" value="P:response to oxygen levels"/>
    <property type="evidence" value="ECO:0007669"/>
    <property type="project" value="TreeGrafter"/>
</dbReference>
<dbReference type="SMART" id="SM00044">
    <property type="entry name" value="CYCc"/>
    <property type="match status" value="1"/>
</dbReference>
<evidence type="ECO:0000256" key="2">
    <source>
        <dbReference type="ARBA" id="ARBA00012202"/>
    </source>
</evidence>
<protein>
    <recommendedName>
        <fullName evidence="2">guanylate cyclase</fullName>
        <ecNumber evidence="2">4.6.1.2</ecNumber>
    </recommendedName>
</protein>
<dbReference type="Gene3D" id="6.10.250.780">
    <property type="match status" value="1"/>
</dbReference>
<keyword evidence="13" id="KW-1185">Reference proteome</keyword>
<dbReference type="Pfam" id="PF00211">
    <property type="entry name" value="Guanylate_cyc"/>
    <property type="match status" value="1"/>
</dbReference>
<keyword evidence="7" id="KW-0141">cGMP biosynthesis</keyword>
<dbReference type="PANTHER" id="PTHR45655:SF13">
    <property type="entry name" value="SOLUBLE GUANYLATE CYCLASE GCY-32-RELATED"/>
    <property type="match status" value="1"/>
</dbReference>
<feature type="coiled-coil region" evidence="9">
    <location>
        <begin position="293"/>
        <end position="327"/>
    </location>
</feature>
<evidence type="ECO:0000256" key="1">
    <source>
        <dbReference type="ARBA" id="ARBA00004496"/>
    </source>
</evidence>
<evidence type="ECO:0000256" key="6">
    <source>
        <dbReference type="ARBA" id="ARBA00023239"/>
    </source>
</evidence>
<dbReference type="InterPro" id="IPR011645">
    <property type="entry name" value="HNOB_dom_associated"/>
</dbReference>
<dbReference type="Pfam" id="PF07700">
    <property type="entry name" value="HNOB"/>
    <property type="match status" value="1"/>
</dbReference>
<evidence type="ECO:0000256" key="4">
    <source>
        <dbReference type="ARBA" id="ARBA00022741"/>
    </source>
</evidence>
<dbReference type="Gene3D" id="3.90.1520.10">
    <property type="entry name" value="H-NOX domain"/>
    <property type="match status" value="1"/>
</dbReference>
<dbReference type="GO" id="GO:0004383">
    <property type="term" value="F:guanylate cyclase activity"/>
    <property type="evidence" value="ECO:0007669"/>
    <property type="project" value="UniProtKB-EC"/>
</dbReference>
<evidence type="ECO:0000256" key="10">
    <source>
        <dbReference type="SAM" id="Phobius"/>
    </source>
</evidence>
<dbReference type="InterPro" id="IPR011644">
    <property type="entry name" value="Heme_NO-bd"/>
</dbReference>
<evidence type="ECO:0000256" key="7">
    <source>
        <dbReference type="ARBA" id="ARBA00023293"/>
    </source>
</evidence>
<proteinExistence type="inferred from homology"/>
<dbReference type="GO" id="GO:0019934">
    <property type="term" value="P:cGMP-mediated signaling"/>
    <property type="evidence" value="ECO:0007669"/>
    <property type="project" value="TreeGrafter"/>
</dbReference>
<sequence>GEDTWEKLRQAAGVDESFLNYKVYDDSVTISLVERACEMLSECAYRLLYLFGEHFFQFCCHSGHALMLRTLAADLPSFLDSLDSLHSFLTLSYKGNRHSQNTLDMNAPSFRVERTSVGHTLLHYYSDRKGLSHIVPGIVSAVAKDFYGSEVTLTVVQSEEESTRTAKQHHVAFHVKQSEVTVRSLFGTDLQVALCSIKDFTPAYPRRLLINVKTFCDVFPFHIIFDDKDVFVVTVIAFVIGGVIAGQMVWMDNPTRVLFICSPRLRSIQELEICGLHLSDLAPHDATRDLVLLNQQRLAEINLAAELERQEQELRIMSRHLEQEKHKSEALLAAMLPEHVAQQLRNGDRVPASDFSECTILFSDVVSFTTVCAASTPSEVLELLDSMFRQLDRLTVVHGVYKVETIGDAYMVVGGVPVPDPNHAYRVANFGLAMLLAIRHVHKPRSQESVQLRVGLHTGGVMAGVLGEKMPRYCLLGDTVNTASRMESHGKPGRVQFSQSSHRLLEDGPYKIECRGHIEVKGKGRMLTYFLVGSPESHGNRAAWIARRL</sequence>
<dbReference type="InterPro" id="IPR042463">
    <property type="entry name" value="HNOB_dom_associated_sf"/>
</dbReference>
<dbReference type="EC" id="4.6.1.2" evidence="2"/>
<evidence type="ECO:0000313" key="12">
    <source>
        <dbReference type="Ensembl" id="ENSEBUP00000025367.1"/>
    </source>
</evidence>
<dbReference type="Gene3D" id="3.30.450.260">
    <property type="entry name" value="Haem NO binding associated domain"/>
    <property type="match status" value="1"/>
</dbReference>
<feature type="domain" description="Guanylate cyclase" evidence="11">
    <location>
        <begin position="359"/>
        <end position="487"/>
    </location>
</feature>
<dbReference type="InterPro" id="IPR029787">
    <property type="entry name" value="Nucleotide_cyclase"/>
</dbReference>
<dbReference type="InterPro" id="IPR018297">
    <property type="entry name" value="A/G_cyclase_CS"/>
</dbReference>
<dbReference type="InterPro" id="IPR001054">
    <property type="entry name" value="A/G_cyclase"/>
</dbReference>
<dbReference type="Proteomes" id="UP000694388">
    <property type="component" value="Unplaced"/>
</dbReference>
<evidence type="ECO:0000256" key="5">
    <source>
        <dbReference type="ARBA" id="ARBA00023134"/>
    </source>
</evidence>
<dbReference type="InterPro" id="IPR024096">
    <property type="entry name" value="NO_sig/Golgi_transp_ligand-bd"/>
</dbReference>
<dbReference type="PANTHER" id="PTHR45655">
    <property type="entry name" value="GUANYLATE CYCLASE SOLUBLE SUBUNIT BETA-2"/>
    <property type="match status" value="1"/>
</dbReference>
<comment type="similarity">
    <text evidence="8">Belongs to the adenylyl cyclase class-4/guanylyl cyclase family.</text>
</comment>
<dbReference type="FunFam" id="3.30.70.1230:FF:000007">
    <property type="entry name" value="Guanylate cyclase soluble subunit alpha-3"/>
    <property type="match status" value="1"/>
</dbReference>
<feature type="transmembrane region" description="Helical" evidence="10">
    <location>
        <begin position="230"/>
        <end position="250"/>
    </location>
</feature>
<evidence type="ECO:0000259" key="11">
    <source>
        <dbReference type="PROSITE" id="PS50125"/>
    </source>
</evidence>
<keyword evidence="10" id="KW-0812">Transmembrane</keyword>
<reference evidence="12" key="2">
    <citation type="submission" date="2025-09" db="UniProtKB">
        <authorList>
            <consortium name="Ensembl"/>
        </authorList>
    </citation>
    <scope>IDENTIFICATION</scope>
</reference>
<dbReference type="PROSITE" id="PS50125">
    <property type="entry name" value="GUANYLATE_CYCLASE_2"/>
    <property type="match status" value="1"/>
</dbReference>
<dbReference type="AlphaFoldDB" id="A0A8C4R7I3"/>